<keyword evidence="3" id="KW-1185">Reference proteome</keyword>
<dbReference type="OrthoDB" id="2649166at2759"/>
<feature type="region of interest" description="Disordered" evidence="1">
    <location>
        <begin position="388"/>
        <end position="431"/>
    </location>
</feature>
<accession>A0A9P7G9P4</accession>
<feature type="compositionally biased region" description="Low complexity" evidence="1">
    <location>
        <begin position="1"/>
        <end position="17"/>
    </location>
</feature>
<name>A0A9P7G9P4_9AGAR</name>
<dbReference type="Proteomes" id="UP000775547">
    <property type="component" value="Unassembled WGS sequence"/>
</dbReference>
<evidence type="ECO:0000256" key="1">
    <source>
        <dbReference type="SAM" id="MobiDB-lite"/>
    </source>
</evidence>
<organism evidence="2 3">
    <name type="scientific">Asterophora parasitica</name>
    <dbReference type="NCBI Taxonomy" id="117018"/>
    <lineage>
        <taxon>Eukaryota</taxon>
        <taxon>Fungi</taxon>
        <taxon>Dikarya</taxon>
        <taxon>Basidiomycota</taxon>
        <taxon>Agaricomycotina</taxon>
        <taxon>Agaricomycetes</taxon>
        <taxon>Agaricomycetidae</taxon>
        <taxon>Agaricales</taxon>
        <taxon>Tricholomatineae</taxon>
        <taxon>Lyophyllaceae</taxon>
        <taxon>Asterophora</taxon>
    </lineage>
</organism>
<evidence type="ECO:0000313" key="2">
    <source>
        <dbReference type="EMBL" id="KAG5646073.1"/>
    </source>
</evidence>
<protein>
    <submittedName>
        <fullName evidence="2">Uncharacterized protein</fullName>
    </submittedName>
</protein>
<evidence type="ECO:0000313" key="3">
    <source>
        <dbReference type="Proteomes" id="UP000775547"/>
    </source>
</evidence>
<sequence>MRRHSNPSSFSSTTPPSAEEEAVSPARATSPTVLRDHSETQRSLQQASAALDAAYRRIRQVRRNLLEVTGNINLPNRSFDTTGLAPDLNAIDPGPRSPYLGHLEHLTESPTMPLPEPPRPRRLLDLPPLITASLINPTPPIPDRPIPLPRRSQLEHQFPRRRDDYMDDASTSLGRRVAAREATIASNSGYGSSATLNSLSHFDGNSAQLLASIERDIDHFRTMARLRRADASTAAPGSATAPALPRPALGVIHPSSYNSPIIRESIGTSNRLLGVMPSPRIRRRLPMNSSRLSGSTESERPSLLSNFSVQNLPTPVSAGIARPLLFDEPATYLPAANFTEPDTRQNVMEDSLEEHRNYTIRRRYNVDGEEHVHPINFEWNDENPTWIGPGGVLTENERRRESSQAVQGSSRRRRGWARLDADGNEIPSDEEEEFERVRAEYRVQALTRPHSHDRTLEAQSHPGFHSLQAATTSASLSPDEGSIPRVRLNVREPRPVAKKTVTSIKTKRNLETTDVSSFVFCHPLPMPLEEMVWSPPTRKAPSVVMAPKHASLAGR</sequence>
<dbReference type="EMBL" id="JABCKV010000027">
    <property type="protein sequence ID" value="KAG5646073.1"/>
    <property type="molecule type" value="Genomic_DNA"/>
</dbReference>
<reference evidence="2" key="2">
    <citation type="submission" date="2021-10" db="EMBL/GenBank/DDBJ databases">
        <title>Phylogenomics reveals ancestral predisposition of the termite-cultivated fungus Termitomyces towards a domesticated lifestyle.</title>
        <authorList>
            <person name="Auxier B."/>
            <person name="Grum-Grzhimaylo A."/>
            <person name="Cardenas M.E."/>
            <person name="Lodge J.D."/>
            <person name="Laessoe T."/>
            <person name="Pedersen O."/>
            <person name="Smith M.E."/>
            <person name="Kuyper T.W."/>
            <person name="Franco-Molano E.A."/>
            <person name="Baroni T.J."/>
            <person name="Aanen D.K."/>
        </authorList>
    </citation>
    <scope>NUCLEOTIDE SEQUENCE</scope>
    <source>
        <strain evidence="2">AP01</strain>
        <tissue evidence="2">Mycelium</tissue>
    </source>
</reference>
<proteinExistence type="predicted"/>
<feature type="region of interest" description="Disordered" evidence="1">
    <location>
        <begin position="1"/>
        <end position="41"/>
    </location>
</feature>
<dbReference type="AlphaFoldDB" id="A0A9P7G9P4"/>
<reference evidence="2" key="1">
    <citation type="submission" date="2020-07" db="EMBL/GenBank/DDBJ databases">
        <authorList>
            <person name="Nieuwenhuis M."/>
            <person name="Van De Peppel L.J.J."/>
        </authorList>
    </citation>
    <scope>NUCLEOTIDE SEQUENCE</scope>
    <source>
        <strain evidence="2">AP01</strain>
        <tissue evidence="2">Mycelium</tissue>
    </source>
</reference>
<comment type="caution">
    <text evidence="2">The sequence shown here is derived from an EMBL/GenBank/DDBJ whole genome shotgun (WGS) entry which is preliminary data.</text>
</comment>
<gene>
    <name evidence="2" type="ORF">DXG03_004496</name>
</gene>